<dbReference type="HAMAP" id="MF_01197">
    <property type="entry name" value="SepF"/>
    <property type="match status" value="1"/>
</dbReference>
<name>A0ABZ2SRB6_9ENTE</name>
<evidence type="ECO:0000256" key="1">
    <source>
        <dbReference type="ARBA" id="ARBA00022618"/>
    </source>
</evidence>
<dbReference type="InterPro" id="IPR023052">
    <property type="entry name" value="Cell_div_SepF"/>
</dbReference>
<dbReference type="EMBL" id="CP147251">
    <property type="protein sequence ID" value="WYJ78108.1"/>
    <property type="molecule type" value="Genomic_DNA"/>
</dbReference>
<evidence type="ECO:0000256" key="6">
    <source>
        <dbReference type="SAM" id="MobiDB-lite"/>
    </source>
</evidence>
<accession>A0ABZ2SRB6</accession>
<dbReference type="Gene3D" id="3.30.110.150">
    <property type="entry name" value="SepF-like protein"/>
    <property type="match status" value="1"/>
</dbReference>
<comment type="subunit">
    <text evidence="5">Homodimer. Interacts with FtsZ.</text>
</comment>
<evidence type="ECO:0000256" key="2">
    <source>
        <dbReference type="ARBA" id="ARBA00023210"/>
    </source>
</evidence>
<evidence type="ECO:0000313" key="7">
    <source>
        <dbReference type="EMBL" id="WYJ78108.1"/>
    </source>
</evidence>
<evidence type="ECO:0000256" key="4">
    <source>
        <dbReference type="ARBA" id="ARBA00044936"/>
    </source>
</evidence>
<keyword evidence="2 5" id="KW-0717">Septation</keyword>
<sequence>MSFLAKVSTFFGLEDEEYMEEAQTPQQKPVVQQAASSSARQKNTFNPRAQTTNTKPKPKPKQKAKPKTNYSSESVSSRQALTQATESMYKEPVYTQSAQPEPEKKVVSMRQTSPKRQVKTEVTSADGSSKIMIISPRVYSEAMIIAKHVMSGESVLVNFQLIEEYQARRIVDFLTGTVYAEDGDIKRVADEIFLCTPKGMEIDGTAQSLVESNLFEM</sequence>
<proteinExistence type="inferred from homology"/>
<keyword evidence="3 5" id="KW-0131">Cell cycle</keyword>
<evidence type="ECO:0000313" key="8">
    <source>
        <dbReference type="Proteomes" id="UP000664701"/>
    </source>
</evidence>
<feature type="compositionally biased region" description="Basic residues" evidence="6">
    <location>
        <begin position="56"/>
        <end position="66"/>
    </location>
</feature>
<dbReference type="InterPro" id="IPR007561">
    <property type="entry name" value="Cell_div_SepF/SepF-rel"/>
</dbReference>
<feature type="region of interest" description="Disordered" evidence="6">
    <location>
        <begin position="93"/>
        <end position="123"/>
    </location>
</feature>
<dbReference type="Proteomes" id="UP000664701">
    <property type="component" value="Chromosome"/>
</dbReference>
<dbReference type="RefSeq" id="WP_207941724.1">
    <property type="nucleotide sequence ID" value="NZ_CP147251.1"/>
</dbReference>
<dbReference type="Pfam" id="PF04472">
    <property type="entry name" value="SepF"/>
    <property type="match status" value="1"/>
</dbReference>
<keyword evidence="8" id="KW-1185">Reference proteome</keyword>
<feature type="compositionally biased region" description="Polar residues" evidence="6">
    <location>
        <begin position="23"/>
        <end position="48"/>
    </location>
</feature>
<feature type="region of interest" description="Disordered" evidence="6">
    <location>
        <begin position="18"/>
        <end position="81"/>
    </location>
</feature>
<reference evidence="7 8" key="1">
    <citation type="submission" date="2024-03" db="EMBL/GenBank/DDBJ databases">
        <title>The Genome Sequence of Enterococcus sp. DIV2402.</title>
        <authorList>
            <consortium name="The Broad Institute Genomics Platform"/>
            <consortium name="The Broad Institute Microbial Omics Core"/>
            <consortium name="The Broad Institute Genomic Center for Infectious Diseases"/>
            <person name="Earl A."/>
            <person name="Manson A."/>
            <person name="Gilmore M."/>
            <person name="Schwartman J."/>
            <person name="Shea T."/>
            <person name="Abouelleil A."/>
            <person name="Cao P."/>
            <person name="Chapman S."/>
            <person name="Cusick C."/>
            <person name="Young S."/>
            <person name="Neafsey D."/>
            <person name="Nusbaum C."/>
            <person name="Birren B."/>
        </authorList>
    </citation>
    <scope>NUCLEOTIDE SEQUENCE [LARGE SCALE GENOMIC DNA]</scope>
    <source>
        <strain evidence="7 8">DIV2402</strain>
    </source>
</reference>
<protein>
    <recommendedName>
        <fullName evidence="5">Cell division protein SepF</fullName>
    </recommendedName>
</protein>
<keyword evidence="5" id="KW-0963">Cytoplasm</keyword>
<dbReference type="PANTHER" id="PTHR35798:SF1">
    <property type="entry name" value="CELL DIVISION PROTEIN SEPF"/>
    <property type="match status" value="1"/>
</dbReference>
<comment type="subcellular location">
    <subcellularLocation>
        <location evidence="5">Cytoplasm</location>
    </subcellularLocation>
    <text evidence="5">Localizes to the division site, in a FtsZ-dependent manner.</text>
</comment>
<comment type="similarity">
    <text evidence="5">Belongs to the SepF family.</text>
</comment>
<gene>
    <name evidence="5" type="primary">sepF</name>
    <name evidence="7" type="ORF">DOK78_002764</name>
</gene>
<evidence type="ECO:0000256" key="5">
    <source>
        <dbReference type="HAMAP-Rule" id="MF_01197"/>
    </source>
</evidence>
<feature type="compositionally biased region" description="Polar residues" evidence="6">
    <location>
        <begin position="70"/>
        <end position="81"/>
    </location>
</feature>
<keyword evidence="1 5" id="KW-0132">Cell division</keyword>
<dbReference type="InterPro" id="IPR038594">
    <property type="entry name" value="SepF-like_sf"/>
</dbReference>
<organism evidence="7 8">
    <name type="scientific">Candidatus Enterococcus lowellii</name>
    <dbReference type="NCBI Taxonomy" id="2230877"/>
    <lineage>
        <taxon>Bacteria</taxon>
        <taxon>Bacillati</taxon>
        <taxon>Bacillota</taxon>
        <taxon>Bacilli</taxon>
        <taxon>Lactobacillales</taxon>
        <taxon>Enterococcaceae</taxon>
        <taxon>Enterococcus</taxon>
    </lineage>
</organism>
<evidence type="ECO:0000256" key="3">
    <source>
        <dbReference type="ARBA" id="ARBA00023306"/>
    </source>
</evidence>
<comment type="function">
    <text evidence="4 5">Cell division protein that is part of the divisome complex and is recruited early to the Z-ring. Probably stimulates Z-ring formation, perhaps through the cross-linking of FtsZ protofilaments. Its function overlaps with FtsA.</text>
</comment>
<feature type="compositionally biased region" description="Polar residues" evidence="6">
    <location>
        <begin position="109"/>
        <end position="123"/>
    </location>
</feature>
<dbReference type="PANTHER" id="PTHR35798">
    <property type="entry name" value="CELL DIVISION PROTEIN SEPF"/>
    <property type="match status" value="1"/>
</dbReference>